<comment type="caution">
    <text evidence="2">The sequence shown here is derived from an EMBL/GenBank/DDBJ whole genome shotgun (WGS) entry which is preliminary data.</text>
</comment>
<evidence type="ECO:0000313" key="2">
    <source>
        <dbReference type="EMBL" id="CAE6518057.1"/>
    </source>
</evidence>
<dbReference type="Proteomes" id="UP000663843">
    <property type="component" value="Unassembled WGS sequence"/>
</dbReference>
<dbReference type="InterPro" id="IPR001810">
    <property type="entry name" value="F-box_dom"/>
</dbReference>
<feature type="domain" description="F-box" evidence="1">
    <location>
        <begin position="20"/>
        <end position="69"/>
    </location>
</feature>
<dbReference type="InterPro" id="IPR036047">
    <property type="entry name" value="F-box-like_dom_sf"/>
</dbReference>
<dbReference type="AlphaFoldDB" id="A0A8H3HJA3"/>
<dbReference type="CDD" id="cd09917">
    <property type="entry name" value="F-box_SF"/>
    <property type="match status" value="1"/>
</dbReference>
<name>A0A8H3HJA3_9AGAM</name>
<dbReference type="SMART" id="SM00256">
    <property type="entry name" value="FBOX"/>
    <property type="match status" value="1"/>
</dbReference>
<dbReference type="SUPFAM" id="SSF81383">
    <property type="entry name" value="F-box domain"/>
    <property type="match status" value="1"/>
</dbReference>
<dbReference type="EMBL" id="CAJMWT010006598">
    <property type="protein sequence ID" value="CAE6518057.1"/>
    <property type="molecule type" value="Genomic_DNA"/>
</dbReference>
<gene>
    <name evidence="2" type="ORF">RDB_LOCUS161996</name>
</gene>
<evidence type="ECO:0000313" key="3">
    <source>
        <dbReference type="Proteomes" id="UP000663843"/>
    </source>
</evidence>
<dbReference type="PROSITE" id="PS50181">
    <property type="entry name" value="FBOX"/>
    <property type="match status" value="1"/>
</dbReference>
<feature type="non-terminal residue" evidence="2">
    <location>
        <position position="1"/>
    </location>
</feature>
<evidence type="ECO:0000259" key="1">
    <source>
        <dbReference type="PROSITE" id="PS50181"/>
    </source>
</evidence>
<organism evidence="2 3">
    <name type="scientific">Rhizoctonia solani</name>
    <dbReference type="NCBI Taxonomy" id="456999"/>
    <lineage>
        <taxon>Eukaryota</taxon>
        <taxon>Fungi</taxon>
        <taxon>Dikarya</taxon>
        <taxon>Basidiomycota</taxon>
        <taxon>Agaricomycotina</taxon>
        <taxon>Agaricomycetes</taxon>
        <taxon>Cantharellales</taxon>
        <taxon>Ceratobasidiaceae</taxon>
        <taxon>Rhizoctonia</taxon>
    </lineage>
</organism>
<proteinExistence type="predicted"/>
<reference evidence="2" key="1">
    <citation type="submission" date="2021-01" db="EMBL/GenBank/DDBJ databases">
        <authorList>
            <person name="Kaushik A."/>
        </authorList>
    </citation>
    <scope>NUCLEOTIDE SEQUENCE</scope>
    <source>
        <strain evidence="2">AG2-2IIIB</strain>
    </source>
</reference>
<accession>A0A8H3HJA3</accession>
<sequence length="221" mass="25860">MAPRKRQRTQKKQACEQDYRLSLVDMPVEILTQVGSYVLPIDLLSLSRTNKSLRGLLMDRTSRHVWQSAMQNMEGLPPCPSKWSEPRYLSLIFSKTCSICGKPTRSRVDEVLLVRLCGGCRDKRLMPLGELPDFLYSLVHHSTRITRRESQVLREDAEAVYNRYNQLREYGDGILFLGWVDHRKRRTNNRRKNSLELIKFLDALEQEQILERDDLKAARRA</sequence>
<protein>
    <recommendedName>
        <fullName evidence="1">F-box domain-containing protein</fullName>
    </recommendedName>
</protein>